<accession>A0A4R6Y0Q6</accession>
<dbReference type="RefSeq" id="WP_133676351.1">
    <property type="nucleotide sequence ID" value="NZ_SNZF01000056.1"/>
</dbReference>
<proteinExistence type="predicted"/>
<evidence type="ECO:0000313" key="1">
    <source>
        <dbReference type="EMBL" id="TDR28885.1"/>
    </source>
</evidence>
<dbReference type="OrthoDB" id="8372964at2"/>
<comment type="caution">
    <text evidence="1">The sequence shown here is derived from an EMBL/GenBank/DDBJ whole genome shotgun (WGS) entry which is preliminary data.</text>
</comment>
<dbReference type="AlphaFoldDB" id="A0A4R6Y0Q6"/>
<dbReference type="EMBL" id="SNZF01000056">
    <property type="protein sequence ID" value="TDR28885.1"/>
    <property type="molecule type" value="Genomic_DNA"/>
</dbReference>
<dbReference type="Proteomes" id="UP000294958">
    <property type="component" value="Unassembled WGS sequence"/>
</dbReference>
<name>A0A4R6Y0Q6_9HYPH</name>
<keyword evidence="2" id="KW-1185">Reference proteome</keyword>
<reference evidence="1 2" key="1">
    <citation type="submission" date="2019-03" db="EMBL/GenBank/DDBJ databases">
        <title>Genomic Encyclopedia of Type Strains, Phase IV (KMG-IV): sequencing the most valuable type-strain genomes for metagenomic binning, comparative biology and taxonomic classification.</title>
        <authorList>
            <person name="Goeker M."/>
        </authorList>
    </citation>
    <scope>NUCLEOTIDE SEQUENCE [LARGE SCALE GENOMIC DNA]</scope>
    <source>
        <strain evidence="1 2">DSM 11603</strain>
    </source>
</reference>
<sequence>MKCRESQHQERKVSSSATIAAGYVRRMVEKETKGWGDQNNAMSRLERRYGLPFWSLNNLRTGRAKTVEAGLFTRIRSAYLDLCEREIAKLQHELSVEKALNPDDDLSDIEAEALALAEKIAAKKAG</sequence>
<protein>
    <submittedName>
        <fullName evidence="1">Uncharacterized protein</fullName>
    </submittedName>
</protein>
<gene>
    <name evidence="1" type="ORF">DES43_1569</name>
</gene>
<evidence type="ECO:0000313" key="2">
    <source>
        <dbReference type="Proteomes" id="UP000294958"/>
    </source>
</evidence>
<organism evidence="1 2">
    <name type="scientific">Aquamicrobium defluvii</name>
    <dbReference type="NCBI Taxonomy" id="69279"/>
    <lineage>
        <taxon>Bacteria</taxon>
        <taxon>Pseudomonadati</taxon>
        <taxon>Pseudomonadota</taxon>
        <taxon>Alphaproteobacteria</taxon>
        <taxon>Hyphomicrobiales</taxon>
        <taxon>Phyllobacteriaceae</taxon>
        <taxon>Aquamicrobium</taxon>
    </lineage>
</organism>